<dbReference type="Gene3D" id="3.40.710.10">
    <property type="entry name" value="DD-peptidase/beta-lactamase superfamily"/>
    <property type="match status" value="1"/>
</dbReference>
<dbReference type="SUPFAM" id="SSF56601">
    <property type="entry name" value="beta-lactamase/transpeptidase-like"/>
    <property type="match status" value="1"/>
</dbReference>
<evidence type="ECO:0000259" key="1">
    <source>
        <dbReference type="Pfam" id="PF00144"/>
    </source>
</evidence>
<dbReference type="eggNOG" id="ENOG502QQGR">
    <property type="taxonomic scope" value="Eukaryota"/>
</dbReference>
<dbReference type="RefSeq" id="XP_007732268.1">
    <property type="nucleotide sequence ID" value="XM_007734078.1"/>
</dbReference>
<dbReference type="GeneID" id="19168068"/>
<feature type="domain" description="Beta-lactamase-related" evidence="1">
    <location>
        <begin position="23"/>
        <end position="385"/>
    </location>
</feature>
<dbReference type="HOGENOM" id="CLU_020027_11_1_1"/>
<dbReference type="PANTHER" id="PTHR43283">
    <property type="entry name" value="BETA-LACTAMASE-RELATED"/>
    <property type="match status" value="1"/>
</dbReference>
<reference evidence="2 3" key="1">
    <citation type="submission" date="2013-03" db="EMBL/GenBank/DDBJ databases">
        <title>The Genome Sequence of Capronia epimyces CBS 606.96.</title>
        <authorList>
            <consortium name="The Broad Institute Genomics Platform"/>
            <person name="Cuomo C."/>
            <person name="de Hoog S."/>
            <person name="Gorbushina A."/>
            <person name="Walker B."/>
            <person name="Young S.K."/>
            <person name="Zeng Q."/>
            <person name="Gargeya S."/>
            <person name="Fitzgerald M."/>
            <person name="Haas B."/>
            <person name="Abouelleil A."/>
            <person name="Allen A.W."/>
            <person name="Alvarado L."/>
            <person name="Arachchi H.M."/>
            <person name="Berlin A.M."/>
            <person name="Chapman S.B."/>
            <person name="Gainer-Dewar J."/>
            <person name="Goldberg J."/>
            <person name="Griggs A."/>
            <person name="Gujja S."/>
            <person name="Hansen M."/>
            <person name="Howarth C."/>
            <person name="Imamovic A."/>
            <person name="Ireland A."/>
            <person name="Larimer J."/>
            <person name="McCowan C."/>
            <person name="Murphy C."/>
            <person name="Pearson M."/>
            <person name="Poon T.W."/>
            <person name="Priest M."/>
            <person name="Roberts A."/>
            <person name="Saif S."/>
            <person name="Shea T."/>
            <person name="Sisk P."/>
            <person name="Sykes S."/>
            <person name="Wortman J."/>
            <person name="Nusbaum C."/>
            <person name="Birren B."/>
        </authorList>
    </citation>
    <scope>NUCLEOTIDE SEQUENCE [LARGE SCALE GENOMIC DNA]</scope>
    <source>
        <strain evidence="2 3">CBS 606.96</strain>
    </source>
</reference>
<organism evidence="2 3">
    <name type="scientific">Capronia epimyces CBS 606.96</name>
    <dbReference type="NCBI Taxonomy" id="1182542"/>
    <lineage>
        <taxon>Eukaryota</taxon>
        <taxon>Fungi</taxon>
        <taxon>Dikarya</taxon>
        <taxon>Ascomycota</taxon>
        <taxon>Pezizomycotina</taxon>
        <taxon>Eurotiomycetes</taxon>
        <taxon>Chaetothyriomycetidae</taxon>
        <taxon>Chaetothyriales</taxon>
        <taxon>Herpotrichiellaceae</taxon>
        <taxon>Capronia</taxon>
    </lineage>
</organism>
<dbReference type="InterPro" id="IPR001466">
    <property type="entry name" value="Beta-lactam-related"/>
</dbReference>
<protein>
    <submittedName>
        <fullName evidence="2">Beta-lactamase</fullName>
    </submittedName>
</protein>
<dbReference type="STRING" id="1182542.W9YXG7"/>
<dbReference type="Pfam" id="PF00144">
    <property type="entry name" value="Beta-lactamase"/>
    <property type="match status" value="1"/>
</dbReference>
<accession>W9YXG7</accession>
<sequence>MGLSSEAVNKLQSAFNDACADRDKGLPGVVGVAVGRDGKELFAHAAGKRGFGSEEPMTLDNIFWIASCTKMITGVACMQLVEQGKLSLDDAAQTESLCPELKDLQVLQSDGKLVAKKRGITLRMLLTHTAGFGYTFFNNELRDHSKPIGYDEFSGHLSDIIQPLVFQPGEGWQYGVGIDFAGFCVERATGLSLNQYFQKNIFQPLGLKNISMFPNGQMKDRLAYMNSRAPDGKLSPRDHLLHRPLVVATQEEIDSCVNSGGAGCFAKPQEYCQILATLLNDGKSPKTGAQILQKATVDSMFQNQISQFPDFGRQGIPPAKPDLTNEIPDLYPGKSQGWGLTFMISDGPTGRSNGTGHWAGLPNLFWWCDREKGVAGIIASQVLPFADAQVLGLWVNFESGVYSGLLQ</sequence>
<dbReference type="OrthoDB" id="428260at2759"/>
<dbReference type="InterPro" id="IPR012338">
    <property type="entry name" value="Beta-lactam/transpept-like"/>
</dbReference>
<dbReference type="AlphaFoldDB" id="W9YXG7"/>
<evidence type="ECO:0000313" key="2">
    <source>
        <dbReference type="EMBL" id="EXJ86989.1"/>
    </source>
</evidence>
<dbReference type="InterPro" id="IPR050789">
    <property type="entry name" value="Diverse_Enzym_Activities"/>
</dbReference>
<gene>
    <name evidence="2" type="ORF">A1O3_03946</name>
</gene>
<comment type="caution">
    <text evidence="2">The sequence shown here is derived from an EMBL/GenBank/DDBJ whole genome shotgun (WGS) entry which is preliminary data.</text>
</comment>
<evidence type="ECO:0000313" key="3">
    <source>
        <dbReference type="Proteomes" id="UP000019478"/>
    </source>
</evidence>
<keyword evidence="3" id="KW-1185">Reference proteome</keyword>
<dbReference type="Proteomes" id="UP000019478">
    <property type="component" value="Unassembled WGS sequence"/>
</dbReference>
<dbReference type="PANTHER" id="PTHR43283:SF3">
    <property type="entry name" value="BETA-LACTAMASE FAMILY PROTEIN (AFU_ORTHOLOGUE AFUA_5G07500)"/>
    <property type="match status" value="1"/>
</dbReference>
<proteinExistence type="predicted"/>
<name>W9YXG7_9EURO</name>
<dbReference type="EMBL" id="AMGY01000003">
    <property type="protein sequence ID" value="EXJ86989.1"/>
    <property type="molecule type" value="Genomic_DNA"/>
</dbReference>